<dbReference type="GO" id="GO:0006508">
    <property type="term" value="P:proteolysis"/>
    <property type="evidence" value="ECO:0007669"/>
    <property type="project" value="UniProtKB-KW"/>
</dbReference>
<keyword evidence="1" id="KW-0645">Protease</keyword>
<feature type="domain" description="Microcystin LR degradation protein MlrC N-terminal" evidence="3">
    <location>
        <begin position="4"/>
        <end position="290"/>
    </location>
</feature>
<dbReference type="PIRSF" id="PIRSF012702">
    <property type="entry name" value="UCP012702"/>
    <property type="match status" value="1"/>
</dbReference>
<dbReference type="RefSeq" id="WP_264712677.1">
    <property type="nucleotide sequence ID" value="NZ_JAPDNT010000002.1"/>
</dbReference>
<reference evidence="4" key="1">
    <citation type="submission" date="2022-09" db="EMBL/GenBank/DDBJ databases">
        <title>Rhodovastum sp. nov. RN2-1 isolated from soil in Seongnam, South Korea.</title>
        <authorList>
            <person name="Le N.T."/>
        </authorList>
    </citation>
    <scope>NUCLEOTIDE SEQUENCE</scope>
    <source>
        <strain evidence="4">RN2-1</strain>
    </source>
</reference>
<evidence type="ECO:0000256" key="1">
    <source>
        <dbReference type="PIRNR" id="PIRNR012702"/>
    </source>
</evidence>
<name>A0AA41YLD1_9PROT</name>
<keyword evidence="1" id="KW-0482">Metalloprotease</keyword>
<keyword evidence="5" id="KW-1185">Reference proteome</keyword>
<protein>
    <recommendedName>
        <fullName evidence="1">Microcystinase C</fullName>
        <shortName evidence="1">MlrC</shortName>
    </recommendedName>
</protein>
<dbReference type="Proteomes" id="UP001165679">
    <property type="component" value="Unassembled WGS sequence"/>
</dbReference>
<dbReference type="GO" id="GO:0008237">
    <property type="term" value="F:metallopeptidase activity"/>
    <property type="evidence" value="ECO:0007669"/>
    <property type="project" value="UniProtKB-KW"/>
</dbReference>
<gene>
    <name evidence="4" type="ORF">OL599_05655</name>
</gene>
<evidence type="ECO:0000313" key="4">
    <source>
        <dbReference type="EMBL" id="MCW3474058.1"/>
    </source>
</evidence>
<dbReference type="InterPro" id="IPR015995">
    <property type="entry name" value="MlrC_N"/>
</dbReference>
<evidence type="ECO:0000259" key="2">
    <source>
        <dbReference type="Pfam" id="PF07171"/>
    </source>
</evidence>
<dbReference type="InterPro" id="IPR010799">
    <property type="entry name" value="MlrC_C"/>
</dbReference>
<dbReference type="Pfam" id="PF07171">
    <property type="entry name" value="MlrC_C"/>
    <property type="match status" value="1"/>
</dbReference>
<feature type="domain" description="Microcystin LR degradation protein MlrC C-terminal" evidence="2">
    <location>
        <begin position="303"/>
        <end position="474"/>
    </location>
</feature>
<reference evidence="4" key="2">
    <citation type="submission" date="2022-10" db="EMBL/GenBank/DDBJ databases">
        <authorList>
            <person name="Trinh H.N."/>
        </authorList>
    </citation>
    <scope>NUCLEOTIDE SEQUENCE</scope>
    <source>
        <strain evidence="4">RN2-1</strain>
    </source>
</reference>
<dbReference type="Pfam" id="PF07364">
    <property type="entry name" value="DUF1485"/>
    <property type="match status" value="1"/>
</dbReference>
<evidence type="ECO:0000313" key="5">
    <source>
        <dbReference type="Proteomes" id="UP001165679"/>
    </source>
</evidence>
<sequence length="493" mass="53063">MSYRVLTAEIAHETNTFSKVPTGLEAFRRRVFLTANEIPGARRGTRSDLGATFEAAEKFGWTLSYPVAASANPSGRVTDEAFETLADMLLSGADGGIDGALLHLHGAMVTDSHEDGEGELLRRLRAKVGPDVPVVVTLDLHGNITELMATCANALIAVRTYPHVDYYERAWQGAELLQRAMKGEIRPRTVIARRPMLRGLDGGRTQTGPMRELIDRGEQLERDGRALVVSICSGFTAADIHDIGPSVTVTTDGDDAAGRAIAEEFMDYAWKTRDFASVTHWSIDDAVRHAKEGEGKHDRPLIMADVTDNPGSGHYGDATNLLRAMIAADLQNTAFYAIYDPQAAREGARIGVGNSGAITLGGKHDPQAGGEPLTLTGHVVALTDGHFQTFGPMGGGVWRDYGLSMLLRVGGIDIVVISNNGQAVDTAQLTSLGVDPTRKNTVAVKSNHHFRAAFQPIGREVITVDGGGLGSVIWRKAGFTKVRRPIWPLDPLD</sequence>
<proteinExistence type="inferred from homology"/>
<keyword evidence="1" id="KW-0378">Hydrolase</keyword>
<dbReference type="AlphaFoldDB" id="A0AA41YLD1"/>
<organism evidence="4 5">
    <name type="scientific">Limobrevibacterium gyesilva</name>
    <dbReference type="NCBI Taxonomy" id="2991712"/>
    <lineage>
        <taxon>Bacteria</taxon>
        <taxon>Pseudomonadati</taxon>
        <taxon>Pseudomonadota</taxon>
        <taxon>Alphaproteobacteria</taxon>
        <taxon>Acetobacterales</taxon>
        <taxon>Acetobacteraceae</taxon>
        <taxon>Limobrevibacterium</taxon>
    </lineage>
</organism>
<keyword evidence="1" id="KW-0479">Metal-binding</keyword>
<accession>A0AA41YLD1</accession>
<dbReference type="EMBL" id="JAPDNT010000002">
    <property type="protein sequence ID" value="MCW3474058.1"/>
    <property type="molecule type" value="Genomic_DNA"/>
</dbReference>
<evidence type="ECO:0000259" key="3">
    <source>
        <dbReference type="Pfam" id="PF07364"/>
    </source>
</evidence>
<comment type="caution">
    <text evidence="4">The sequence shown here is derived from an EMBL/GenBank/DDBJ whole genome shotgun (WGS) entry which is preliminary data.</text>
</comment>
<comment type="function">
    <text evidence="1">Involved in peptidolytic degradation of cyclic heptapeptide hepatotoxin microcystin (MC).</text>
</comment>
<dbReference type="GO" id="GO:0046872">
    <property type="term" value="F:metal ion binding"/>
    <property type="evidence" value="ECO:0007669"/>
    <property type="project" value="UniProtKB-KW"/>
</dbReference>
<comment type="cofactor">
    <cofactor evidence="1">
        <name>Zn(2+)</name>
        <dbReference type="ChEBI" id="CHEBI:29105"/>
    </cofactor>
    <text evidence="1">Binds 1 zinc ion per subunit.</text>
</comment>
<comment type="similarity">
    <text evidence="1">Belongs to the peptidase M81 family.</text>
</comment>
<dbReference type="InterPro" id="IPR009197">
    <property type="entry name" value="MlrC"/>
</dbReference>